<evidence type="ECO:0000256" key="3">
    <source>
        <dbReference type="ARBA" id="ARBA00022664"/>
    </source>
</evidence>
<dbReference type="PROSITE" id="PS52002">
    <property type="entry name" value="SM"/>
    <property type="match status" value="1"/>
</dbReference>
<dbReference type="InterPro" id="IPR047575">
    <property type="entry name" value="Sm"/>
</dbReference>
<dbReference type="EMBL" id="CAWUOM010000042">
    <property type="protein sequence ID" value="CAK7268125.1"/>
    <property type="molecule type" value="Genomic_DNA"/>
</dbReference>
<dbReference type="Proteomes" id="UP001642501">
    <property type="component" value="Unassembled WGS sequence"/>
</dbReference>
<evidence type="ECO:0000256" key="7">
    <source>
        <dbReference type="ARBA" id="ARBA00023242"/>
    </source>
</evidence>
<feature type="region of interest" description="Disordered" evidence="9">
    <location>
        <begin position="194"/>
        <end position="225"/>
    </location>
</feature>
<dbReference type="InterPro" id="IPR017132">
    <property type="entry name" value="Lsm7"/>
</dbReference>
<keyword evidence="7" id="KW-0539">Nucleus</keyword>
<dbReference type="SMART" id="SM00651">
    <property type="entry name" value="Sm"/>
    <property type="match status" value="1"/>
</dbReference>
<keyword evidence="3" id="KW-0507">mRNA processing</keyword>
<evidence type="ECO:0000256" key="1">
    <source>
        <dbReference type="ARBA" id="ARBA00004123"/>
    </source>
</evidence>
<dbReference type="Pfam" id="PF01423">
    <property type="entry name" value="LSM"/>
    <property type="match status" value="1"/>
</dbReference>
<keyword evidence="5" id="KW-0694">RNA-binding</keyword>
<dbReference type="PANTHER" id="PTHR10553">
    <property type="entry name" value="SMALL NUCLEAR RIBONUCLEOPROTEIN"/>
    <property type="match status" value="1"/>
</dbReference>
<protein>
    <submittedName>
        <fullName evidence="11">U6 snRNP-associated protein Lsm7</fullName>
    </submittedName>
</protein>
<dbReference type="CDD" id="cd01729">
    <property type="entry name" value="LSm7"/>
    <property type="match status" value="1"/>
</dbReference>
<feature type="domain" description="Sm" evidence="10">
    <location>
        <begin position="100"/>
        <end position="181"/>
    </location>
</feature>
<evidence type="ECO:0000259" key="10">
    <source>
        <dbReference type="PROSITE" id="PS52002"/>
    </source>
</evidence>
<feature type="region of interest" description="Disordered" evidence="9">
    <location>
        <begin position="1"/>
        <end position="99"/>
    </location>
</feature>
<dbReference type="Gene3D" id="2.30.30.100">
    <property type="match status" value="1"/>
</dbReference>
<feature type="compositionally biased region" description="Gly residues" evidence="9">
    <location>
        <begin position="14"/>
        <end position="91"/>
    </location>
</feature>
<proteinExistence type="inferred from homology"/>
<reference evidence="11 12" key="1">
    <citation type="submission" date="2024-01" db="EMBL/GenBank/DDBJ databases">
        <authorList>
            <person name="Allen C."/>
            <person name="Tagirdzhanova G."/>
        </authorList>
    </citation>
    <scope>NUCLEOTIDE SEQUENCE [LARGE SCALE GENOMIC DNA]</scope>
    <source>
        <strain evidence="11 12">CBS 573.63</strain>
    </source>
</reference>
<keyword evidence="8" id="KW-0687">Ribonucleoprotein</keyword>
<evidence type="ECO:0000313" key="11">
    <source>
        <dbReference type="EMBL" id="CAK7268125.1"/>
    </source>
</evidence>
<evidence type="ECO:0000256" key="4">
    <source>
        <dbReference type="ARBA" id="ARBA00022728"/>
    </source>
</evidence>
<evidence type="ECO:0000313" key="12">
    <source>
        <dbReference type="Proteomes" id="UP001642501"/>
    </source>
</evidence>
<keyword evidence="4" id="KW-0747">Spliceosome</keyword>
<evidence type="ECO:0000256" key="8">
    <source>
        <dbReference type="ARBA" id="ARBA00023274"/>
    </source>
</evidence>
<evidence type="ECO:0000256" key="5">
    <source>
        <dbReference type="ARBA" id="ARBA00022884"/>
    </source>
</evidence>
<dbReference type="InterPro" id="IPR044641">
    <property type="entry name" value="Lsm7/SmG-like"/>
</dbReference>
<dbReference type="PANTHER" id="PTHR10553:SF5">
    <property type="entry name" value="U6 SNRNA-ASSOCIATED SM-LIKE PROTEIN LSM7"/>
    <property type="match status" value="1"/>
</dbReference>
<keyword evidence="6" id="KW-0508">mRNA splicing</keyword>
<comment type="subcellular location">
    <subcellularLocation>
        <location evidence="1">Nucleus</location>
    </subcellularLocation>
</comment>
<keyword evidence="12" id="KW-1185">Reference proteome</keyword>
<comment type="similarity">
    <text evidence="2">Belongs to the snRNP Sm proteins family.</text>
</comment>
<organism evidence="11 12">
    <name type="scientific">Sporothrix epigloea</name>
    <dbReference type="NCBI Taxonomy" id="1892477"/>
    <lineage>
        <taxon>Eukaryota</taxon>
        <taxon>Fungi</taxon>
        <taxon>Dikarya</taxon>
        <taxon>Ascomycota</taxon>
        <taxon>Pezizomycotina</taxon>
        <taxon>Sordariomycetes</taxon>
        <taxon>Sordariomycetidae</taxon>
        <taxon>Ophiostomatales</taxon>
        <taxon>Ophiostomataceae</taxon>
        <taxon>Sporothrix</taxon>
    </lineage>
</organism>
<accession>A0ABP0DIQ9</accession>
<dbReference type="InterPro" id="IPR010920">
    <property type="entry name" value="LSM_dom_sf"/>
</dbReference>
<dbReference type="SUPFAM" id="SSF50182">
    <property type="entry name" value="Sm-like ribonucleoproteins"/>
    <property type="match status" value="1"/>
</dbReference>
<sequence>MSTPFRGRYSPASRGGGGNNSGGGGGRGGNTGEYRGNFGGPNGRGGQYPRGGGRGDRGGGGNYQRGGGRGGPGGEGGRGFSGARGGGYGGSGEREAPKKESILDLGQYMDREIYVKFNGGREGKYFWVSGILKGFDPLLNMVLDDAQEKMRNAEGEVKSRSLGLAVIRGTHITTLHPVDGSESIANPYLAVEEAASGAKPAESGQPAKVTPAYQYTPKAEEDESD</sequence>
<evidence type="ECO:0000256" key="2">
    <source>
        <dbReference type="ARBA" id="ARBA00006850"/>
    </source>
</evidence>
<evidence type="ECO:0000256" key="9">
    <source>
        <dbReference type="SAM" id="MobiDB-lite"/>
    </source>
</evidence>
<dbReference type="InterPro" id="IPR001163">
    <property type="entry name" value="Sm_dom_euk/arc"/>
</dbReference>
<gene>
    <name evidence="11" type="primary">lsm7</name>
    <name evidence="11" type="ORF">SEPCBS57363_002937</name>
</gene>
<comment type="caution">
    <text evidence="11">The sequence shown here is derived from an EMBL/GenBank/DDBJ whole genome shotgun (WGS) entry which is preliminary data.</text>
</comment>
<evidence type="ECO:0000256" key="6">
    <source>
        <dbReference type="ARBA" id="ARBA00023187"/>
    </source>
</evidence>
<name>A0ABP0DIQ9_9PEZI</name>